<dbReference type="AlphaFoldDB" id="A0A8T0IJI6"/>
<dbReference type="Proteomes" id="UP000822688">
    <property type="component" value="Chromosome 3"/>
</dbReference>
<reference evidence="2" key="1">
    <citation type="submission" date="2020-06" db="EMBL/GenBank/DDBJ databases">
        <title>WGS assembly of Ceratodon purpureus strain R40.</title>
        <authorList>
            <person name="Carey S.B."/>
            <person name="Jenkins J."/>
            <person name="Shu S."/>
            <person name="Lovell J.T."/>
            <person name="Sreedasyam A."/>
            <person name="Maumus F."/>
            <person name="Tiley G.P."/>
            <person name="Fernandez-Pozo N."/>
            <person name="Barry K."/>
            <person name="Chen C."/>
            <person name="Wang M."/>
            <person name="Lipzen A."/>
            <person name="Daum C."/>
            <person name="Saski C.A."/>
            <person name="Payton A.C."/>
            <person name="Mcbreen J.C."/>
            <person name="Conrad R.E."/>
            <person name="Kollar L.M."/>
            <person name="Olsson S."/>
            <person name="Huttunen S."/>
            <person name="Landis J.B."/>
            <person name="Wickett N.J."/>
            <person name="Johnson M.G."/>
            <person name="Rensing S.A."/>
            <person name="Grimwood J."/>
            <person name="Schmutz J."/>
            <person name="Mcdaniel S.F."/>
        </authorList>
    </citation>
    <scope>NUCLEOTIDE SEQUENCE</scope>
    <source>
        <strain evidence="2">R40</strain>
    </source>
</reference>
<protein>
    <submittedName>
        <fullName evidence="2">Uncharacterized protein</fullName>
    </submittedName>
</protein>
<evidence type="ECO:0000313" key="2">
    <source>
        <dbReference type="EMBL" id="KAG0583071.1"/>
    </source>
</evidence>
<keyword evidence="3" id="KW-1185">Reference proteome</keyword>
<organism evidence="2 3">
    <name type="scientific">Ceratodon purpureus</name>
    <name type="common">Fire moss</name>
    <name type="synonym">Dicranum purpureum</name>
    <dbReference type="NCBI Taxonomy" id="3225"/>
    <lineage>
        <taxon>Eukaryota</taxon>
        <taxon>Viridiplantae</taxon>
        <taxon>Streptophyta</taxon>
        <taxon>Embryophyta</taxon>
        <taxon>Bryophyta</taxon>
        <taxon>Bryophytina</taxon>
        <taxon>Bryopsida</taxon>
        <taxon>Dicranidae</taxon>
        <taxon>Pseudoditrichales</taxon>
        <taxon>Ditrichaceae</taxon>
        <taxon>Ceratodon</taxon>
    </lineage>
</organism>
<feature type="region of interest" description="Disordered" evidence="1">
    <location>
        <begin position="44"/>
        <end position="63"/>
    </location>
</feature>
<evidence type="ECO:0000313" key="3">
    <source>
        <dbReference type="Proteomes" id="UP000822688"/>
    </source>
</evidence>
<dbReference type="EMBL" id="CM026423">
    <property type="protein sequence ID" value="KAG0583071.1"/>
    <property type="molecule type" value="Genomic_DNA"/>
</dbReference>
<evidence type="ECO:0000256" key="1">
    <source>
        <dbReference type="SAM" id="MobiDB-lite"/>
    </source>
</evidence>
<gene>
    <name evidence="2" type="ORF">KC19_3G106800</name>
</gene>
<name>A0A8T0IJI6_CERPU</name>
<proteinExistence type="predicted"/>
<sequence>MDACTAPILSVALGRLAMNNYLFVATADGNLIYCQLSDTKRSMNGSEEVMNSEGLPSAKDEEVGESERLLRRIRTIGIVPSNLQANTSTPESEHPKLPQYTLRHGRVIKVGSSITHMEFGCFNGGGEGRISSRTESSGSEIDEECLYIWSERSLVLLPQQLQDFHAVVLQCPSHDVPKSTKYSFASLLQSASPFNFIF</sequence>
<accession>A0A8T0IJI6</accession>
<comment type="caution">
    <text evidence="2">The sequence shown here is derived from an EMBL/GenBank/DDBJ whole genome shotgun (WGS) entry which is preliminary data.</text>
</comment>